<sequence length="478" mass="53422">MLDDFRQIADRQTRRSFLGTAGVSLGALAMHALTTAHAQAEEPALPHFPPKVKRVIYLCQSGAPSQHDLFDYKPALERLAGEQLPESIRMGQRLTTMTAEQDSLPLTPSKFAFSRHGKSQMWFSELVPHQAKIADHLCRIRSMHTDAINHDPGLTLLASGHSLPGRPSLGSWLSYGLGSENEELPAFVVLVSQGSATLNNQPIFDRLWSSGFLPSRYQGVRFRSSGEPVLYLNNPAGISKDDRRRVLRTLAALNERQAAEVGDPEIESRVAQYEMAYRMQMSIPTLTDFSDEPESVIATYGEDARQPGTYAANCLLARRMAERGVRFVQLFHRGWDQHRSINAELPRQCRDTDQASAALVNDLARLGLLEDTLVIWGGEFGRTAYAQGSIDTNDYGRDHHSRCFTMWLAGAGVKPGFEFGSTDELGYNITKDPVHVHDLNATLLHLLGIDHKRFTYRFQGRDFRLTDVHGRVIEQVLA</sequence>
<dbReference type="RefSeq" id="WP_207394796.1">
    <property type="nucleotide sequence ID" value="NZ_JABRWO010000001.1"/>
</dbReference>
<dbReference type="SUPFAM" id="SSF53649">
    <property type="entry name" value="Alkaline phosphatase-like"/>
    <property type="match status" value="1"/>
</dbReference>
<evidence type="ECO:0000313" key="2">
    <source>
        <dbReference type="Proteomes" id="UP000551616"/>
    </source>
</evidence>
<dbReference type="AlphaFoldDB" id="A0A7V8V1T3"/>
<gene>
    <name evidence="1" type="ORF">HOV93_04580</name>
</gene>
<dbReference type="Gene3D" id="3.40.720.10">
    <property type="entry name" value="Alkaline Phosphatase, subunit A"/>
    <property type="match status" value="1"/>
</dbReference>
<dbReference type="Proteomes" id="UP000551616">
    <property type="component" value="Unassembled WGS sequence"/>
</dbReference>
<dbReference type="InterPro" id="IPR017850">
    <property type="entry name" value="Alkaline_phosphatase_core_sf"/>
</dbReference>
<reference evidence="1 2" key="1">
    <citation type="submission" date="2020-05" db="EMBL/GenBank/DDBJ databases">
        <title>Bremerella alba sp. nov., a novel planctomycete isolated from the surface of the macroalga Fucus spiralis.</title>
        <authorList>
            <person name="Godinho O."/>
            <person name="Botelho R."/>
            <person name="Albuquerque L."/>
            <person name="Wiegand S."/>
            <person name="Da Costa M.S."/>
            <person name="Lobo-Da-Cunha A."/>
            <person name="Jogler C."/>
            <person name="Lage O.M."/>
        </authorList>
    </citation>
    <scope>NUCLEOTIDE SEQUENCE [LARGE SCALE GENOMIC DNA]</scope>
    <source>
        <strain evidence="1 2">FF15</strain>
    </source>
</reference>
<dbReference type="Pfam" id="PF07394">
    <property type="entry name" value="DUF1501"/>
    <property type="match status" value="1"/>
</dbReference>
<comment type="caution">
    <text evidence="1">The sequence shown here is derived from an EMBL/GenBank/DDBJ whole genome shotgun (WGS) entry which is preliminary data.</text>
</comment>
<dbReference type="InterPro" id="IPR006311">
    <property type="entry name" value="TAT_signal"/>
</dbReference>
<dbReference type="PANTHER" id="PTHR43737">
    <property type="entry name" value="BLL7424 PROTEIN"/>
    <property type="match status" value="1"/>
</dbReference>
<dbReference type="PROSITE" id="PS51318">
    <property type="entry name" value="TAT"/>
    <property type="match status" value="1"/>
</dbReference>
<proteinExistence type="predicted"/>
<evidence type="ECO:0008006" key="3">
    <source>
        <dbReference type="Google" id="ProtNLM"/>
    </source>
</evidence>
<organism evidence="1 2">
    <name type="scientific">Bremerella alba</name>
    <dbReference type="NCBI Taxonomy" id="980252"/>
    <lineage>
        <taxon>Bacteria</taxon>
        <taxon>Pseudomonadati</taxon>
        <taxon>Planctomycetota</taxon>
        <taxon>Planctomycetia</taxon>
        <taxon>Pirellulales</taxon>
        <taxon>Pirellulaceae</taxon>
        <taxon>Bremerella</taxon>
    </lineage>
</organism>
<dbReference type="EMBL" id="JABRWO010000001">
    <property type="protein sequence ID" value="MBA2113309.1"/>
    <property type="molecule type" value="Genomic_DNA"/>
</dbReference>
<dbReference type="PANTHER" id="PTHR43737:SF1">
    <property type="entry name" value="DUF1501 DOMAIN-CONTAINING PROTEIN"/>
    <property type="match status" value="1"/>
</dbReference>
<name>A0A7V8V1T3_9BACT</name>
<protein>
    <recommendedName>
        <fullName evidence="3">Sulfatase</fullName>
    </recommendedName>
</protein>
<accession>A0A7V8V1T3</accession>
<dbReference type="InterPro" id="IPR010869">
    <property type="entry name" value="DUF1501"/>
</dbReference>
<keyword evidence="2" id="KW-1185">Reference proteome</keyword>
<evidence type="ECO:0000313" key="1">
    <source>
        <dbReference type="EMBL" id="MBA2113309.1"/>
    </source>
</evidence>